<organism evidence="7 8">
    <name type="scientific">Takifugu flavidus</name>
    <name type="common">sansaifugu</name>
    <dbReference type="NCBI Taxonomy" id="433684"/>
    <lineage>
        <taxon>Eukaryota</taxon>
        <taxon>Metazoa</taxon>
        <taxon>Chordata</taxon>
        <taxon>Craniata</taxon>
        <taxon>Vertebrata</taxon>
        <taxon>Euteleostomi</taxon>
        <taxon>Actinopterygii</taxon>
        <taxon>Neopterygii</taxon>
        <taxon>Teleostei</taxon>
        <taxon>Neoteleostei</taxon>
        <taxon>Acanthomorphata</taxon>
        <taxon>Eupercaria</taxon>
        <taxon>Tetraodontiformes</taxon>
        <taxon>Tetradontoidea</taxon>
        <taxon>Tetraodontidae</taxon>
        <taxon>Takifugu</taxon>
    </lineage>
</organism>
<dbReference type="InterPro" id="IPR036865">
    <property type="entry name" value="CRAL-TRIO_dom_sf"/>
</dbReference>
<dbReference type="FunFam" id="2.30.29.30:FF:000078">
    <property type="entry name" value="Guanine nucleotide exchange factor DBS"/>
    <property type="match status" value="1"/>
</dbReference>
<dbReference type="SUPFAM" id="SSF52087">
    <property type="entry name" value="CRAL/TRIO domain"/>
    <property type="match status" value="1"/>
</dbReference>
<evidence type="ECO:0000256" key="2">
    <source>
        <dbReference type="ARBA" id="ARBA00022658"/>
    </source>
</evidence>
<dbReference type="Pfam" id="PF13716">
    <property type="entry name" value="CRAL_TRIO_2"/>
    <property type="match status" value="1"/>
</dbReference>
<evidence type="ECO:0000256" key="1">
    <source>
        <dbReference type="ARBA" id="ARBA00022553"/>
    </source>
</evidence>
<dbReference type="InterPro" id="IPR055251">
    <property type="entry name" value="SOS1_NGEF_PH"/>
</dbReference>
<gene>
    <name evidence="7" type="ORF">D4764_01G0008770</name>
</gene>
<evidence type="ECO:0000313" key="8">
    <source>
        <dbReference type="Proteomes" id="UP000324091"/>
    </source>
</evidence>
<dbReference type="Pfam" id="PF00621">
    <property type="entry name" value="RhoGEF"/>
    <property type="match status" value="1"/>
</dbReference>
<dbReference type="GO" id="GO:0005737">
    <property type="term" value="C:cytoplasm"/>
    <property type="evidence" value="ECO:0007669"/>
    <property type="project" value="TreeGrafter"/>
</dbReference>
<keyword evidence="8" id="KW-1185">Reference proteome</keyword>
<dbReference type="InterPro" id="IPR018159">
    <property type="entry name" value="Spectrin/alpha-actinin"/>
</dbReference>
<protein>
    <submittedName>
        <fullName evidence="7">Guanine nucleotide exchange factor DBS</fullName>
    </submittedName>
</protein>
<dbReference type="PROSITE" id="PS50191">
    <property type="entry name" value="CRAL_TRIO"/>
    <property type="match status" value="1"/>
</dbReference>
<feature type="compositionally biased region" description="Basic and acidic residues" evidence="4">
    <location>
        <begin position="675"/>
        <end position="708"/>
    </location>
</feature>
<sequence length="993" mass="113504">MEQVVKKTGEQEVEWCSRMGAEERTHSGFAVDNIEFAEGRSGSNLCPEGEELDWFLVTEAGDPAFTGDQLRSQSQWDGEKKVNSEENEEAEPGDGDGDGVEVDEREMQRALDVCLWPIERSGGHVRISLEEVQTYYRFSRCCHWLCDEIMQLDSAPLCAADIAPELRRQFAFLSGGRGDNGSPIIVFPEFPTFGEITDREFHNVLTYLTSVPSLSSTDVGFILVIDRRQDRWAAVKGTLLRIAGSFPGNLQLVLVLRPTTLLQRTLSDIFFKFNKDEFKMKVIMLSSITELHSYLDRTQLTQELGGTQEYCHDKWISHRTAIEGFALMVKKTAQTLQSFGTELAETELPSEVQATTVLLRTHTDNKDQMKENLLVALGQGSRLLESINEPVVRDPDHNMNQDELENLATVQRLLSQLDETERAFDEFWVRHQTKLEQCLQLRHFEHNYTEVRTLLEQVSEKLMTFSEVGISPAHADHIFSELTTYEERVNEVLDRAVSLAQEGEDLLQKSHYAQDSIQPKCTEISTISEDVRASLKARREHLLKAIELHHALERASKWVDDGIYLLASQPVDKCLSHEGAELALQELEGYLNNADQNQLSDPGTIGTEYELVLNQQFRDQVDKVFRKQLSMQDMFDKRRVSLKKLAAKQTRPVQPVAPRPEAFIKSPLSSPVHKTPQEKNTSETHSEISCDKENGQLQDGDHNRHASLSEEEENLAVLRRHVMNELLETERAYVEELLCVLQGYASEMDNPAVLHLIPAPLQNKKEVLFGNMPEIYDFHKRTFLRELEQYTDCPELVGRCFLQRMTDLQIYEKYCHNKPRSESLWRQCSDCAFFQECQKKLEHKLGLDSYLLKPVQRITKYQLLLKEMLKYSKTCEGADDLQEALTSILGILKAVNDSMHLIAITGYEGNLSELGKLLMQGSFSVWTEHKKGHAKVKDLARFKPMQRHLFLHEKALLFCKRREENGEGYEKAPSYSFKHSLSVGPPQSRMKAS</sequence>
<dbReference type="Gene3D" id="2.30.29.30">
    <property type="entry name" value="Pleckstrin-homology domain (PH domain)/Phosphotyrosine-binding domain (PTB)"/>
    <property type="match status" value="1"/>
</dbReference>
<dbReference type="SUPFAM" id="SSF46966">
    <property type="entry name" value="Spectrin repeat"/>
    <property type="match status" value="1"/>
</dbReference>
<dbReference type="InterPro" id="IPR056466">
    <property type="entry name" value="Spectrin_DBS"/>
</dbReference>
<dbReference type="SMART" id="SM00325">
    <property type="entry name" value="RhoGEF"/>
    <property type="match status" value="1"/>
</dbReference>
<evidence type="ECO:0000256" key="3">
    <source>
        <dbReference type="ARBA" id="ARBA00049987"/>
    </source>
</evidence>
<dbReference type="SMART" id="SM00150">
    <property type="entry name" value="SPEC"/>
    <property type="match status" value="1"/>
</dbReference>
<feature type="region of interest" description="Disordered" evidence="4">
    <location>
        <begin position="646"/>
        <end position="709"/>
    </location>
</feature>
<evidence type="ECO:0000256" key="4">
    <source>
        <dbReference type="SAM" id="MobiDB-lite"/>
    </source>
</evidence>
<reference evidence="7 8" key="1">
    <citation type="submission" date="2019-04" db="EMBL/GenBank/DDBJ databases">
        <title>Chromosome genome assembly for Takifugu flavidus.</title>
        <authorList>
            <person name="Xiao S."/>
        </authorList>
    </citation>
    <scope>NUCLEOTIDE SEQUENCE [LARGE SCALE GENOMIC DNA]</scope>
    <source>
        <strain evidence="7">HTHZ2018</strain>
        <tissue evidence="7">Muscle</tissue>
    </source>
</reference>
<dbReference type="CDD" id="cd00170">
    <property type="entry name" value="SEC14"/>
    <property type="match status" value="1"/>
</dbReference>
<dbReference type="SUPFAM" id="SSF50729">
    <property type="entry name" value="PH domain-like"/>
    <property type="match status" value="1"/>
</dbReference>
<feature type="region of interest" description="Disordered" evidence="4">
    <location>
        <begin position="968"/>
        <end position="993"/>
    </location>
</feature>
<evidence type="ECO:0000259" key="6">
    <source>
        <dbReference type="PROSITE" id="PS50191"/>
    </source>
</evidence>
<dbReference type="SUPFAM" id="SSF48065">
    <property type="entry name" value="DBL homology domain (DH-domain)"/>
    <property type="match status" value="1"/>
</dbReference>
<comment type="similarity">
    <text evidence="3">Belongs to the MCF2 family.</text>
</comment>
<dbReference type="PROSITE" id="PS50010">
    <property type="entry name" value="DH_2"/>
    <property type="match status" value="1"/>
</dbReference>
<accession>A0A5C6PML9</accession>
<feature type="domain" description="DH" evidence="5">
    <location>
        <begin position="718"/>
        <end position="898"/>
    </location>
</feature>
<dbReference type="Proteomes" id="UP000324091">
    <property type="component" value="Chromosome 1"/>
</dbReference>
<dbReference type="InterPro" id="IPR051336">
    <property type="entry name" value="RhoGEF_Guanine_NuclExch_SF"/>
</dbReference>
<dbReference type="AlphaFoldDB" id="A0A5C6PML9"/>
<feature type="region of interest" description="Disordered" evidence="4">
    <location>
        <begin position="66"/>
        <end position="100"/>
    </location>
</feature>
<dbReference type="GO" id="GO:0035025">
    <property type="term" value="P:positive regulation of Rho protein signal transduction"/>
    <property type="evidence" value="ECO:0007669"/>
    <property type="project" value="TreeGrafter"/>
</dbReference>
<dbReference type="EMBL" id="RHFK02000001">
    <property type="protein sequence ID" value="TWW81062.1"/>
    <property type="molecule type" value="Genomic_DNA"/>
</dbReference>
<comment type="caution">
    <text evidence="7">The sequence shown here is derived from an EMBL/GenBank/DDBJ whole genome shotgun (WGS) entry which is preliminary data.</text>
</comment>
<dbReference type="PANTHER" id="PTHR22826">
    <property type="entry name" value="RHO GUANINE EXCHANGE FACTOR-RELATED"/>
    <property type="match status" value="1"/>
</dbReference>
<dbReference type="InterPro" id="IPR011993">
    <property type="entry name" value="PH-like_dom_sf"/>
</dbReference>
<dbReference type="GO" id="GO:0035556">
    <property type="term" value="P:intracellular signal transduction"/>
    <property type="evidence" value="ECO:0007669"/>
    <property type="project" value="InterPro"/>
</dbReference>
<dbReference type="Pfam" id="PF23289">
    <property type="entry name" value="Spectrin_5"/>
    <property type="match status" value="1"/>
</dbReference>
<dbReference type="InterPro" id="IPR001331">
    <property type="entry name" value="GDS_CDC24_CS"/>
</dbReference>
<evidence type="ECO:0000259" key="5">
    <source>
        <dbReference type="PROSITE" id="PS50010"/>
    </source>
</evidence>
<name>A0A5C6PML9_9TELE</name>
<keyword evidence="1" id="KW-0597">Phosphoprotein</keyword>
<dbReference type="InterPro" id="IPR035899">
    <property type="entry name" value="DBL_dom_sf"/>
</dbReference>
<dbReference type="Gene3D" id="1.20.900.10">
    <property type="entry name" value="Dbl homology (DH) domain"/>
    <property type="match status" value="1"/>
</dbReference>
<evidence type="ECO:0000313" key="7">
    <source>
        <dbReference type="EMBL" id="TWW81062.1"/>
    </source>
</evidence>
<keyword evidence="2" id="KW-0344">Guanine-nucleotide releasing factor</keyword>
<dbReference type="CDD" id="cd00160">
    <property type="entry name" value="RhoGEF"/>
    <property type="match status" value="1"/>
</dbReference>
<feature type="domain" description="CRAL-TRIO" evidence="6">
    <location>
        <begin position="159"/>
        <end position="312"/>
    </location>
</feature>
<dbReference type="Gene3D" id="1.20.58.60">
    <property type="match status" value="1"/>
</dbReference>
<dbReference type="PROSITE" id="PS00741">
    <property type="entry name" value="DH_1"/>
    <property type="match status" value="1"/>
</dbReference>
<dbReference type="InterPro" id="IPR001251">
    <property type="entry name" value="CRAL-TRIO_dom"/>
</dbReference>
<dbReference type="Pfam" id="PF22697">
    <property type="entry name" value="SOS1_NGEF_PH"/>
    <property type="match status" value="1"/>
</dbReference>
<dbReference type="SMART" id="SM00516">
    <property type="entry name" value="SEC14"/>
    <property type="match status" value="1"/>
</dbReference>
<dbReference type="GO" id="GO:0005085">
    <property type="term" value="F:guanyl-nucleotide exchange factor activity"/>
    <property type="evidence" value="ECO:0007669"/>
    <property type="project" value="UniProtKB-KW"/>
</dbReference>
<dbReference type="InterPro" id="IPR000219">
    <property type="entry name" value="DH_dom"/>
</dbReference>
<feature type="compositionally biased region" description="Acidic residues" evidence="4">
    <location>
        <begin position="85"/>
        <end position="100"/>
    </location>
</feature>
<dbReference type="PANTHER" id="PTHR22826:SF115">
    <property type="entry name" value="GUANINE NUCLEOTIDE EXCHANGE FACTOR DBS"/>
    <property type="match status" value="1"/>
</dbReference>
<proteinExistence type="inferred from homology"/>